<keyword evidence="8" id="KW-0732">Signal</keyword>
<dbReference type="GO" id="GO:0009986">
    <property type="term" value="C:cell surface"/>
    <property type="evidence" value="ECO:0007669"/>
    <property type="project" value="TreeGrafter"/>
</dbReference>
<name>A0A076MPD7_9BACT</name>
<evidence type="ECO:0007829" key="11">
    <source>
        <dbReference type="PDB" id="4YHE"/>
    </source>
</evidence>
<reference evidence="11 12" key="2">
    <citation type="journal article" date="2015" name="Sci. Rep.">
        <title>Structural Features of a Bacteroidetes-Affiliated Cellulase Linked with a Polysaccharide Utilization Locus.</title>
        <authorList>
            <person name="Naas A.E."/>
            <person name="MacKenzie A.K."/>
            <person name="Dalhus B."/>
            <person name="Eijsink V.G.H."/>
            <person name="Pope P.B."/>
        </authorList>
    </citation>
    <scope>X-RAY CRYSTALLOGRAPHY (1.85 ANGSTROMS) OF 26-414</scope>
</reference>
<dbReference type="GO" id="GO:0008422">
    <property type="term" value="F:beta-glucosidase activity"/>
    <property type="evidence" value="ECO:0007669"/>
    <property type="project" value="TreeGrafter"/>
</dbReference>
<comment type="similarity">
    <text evidence="1 7">Belongs to the glycosyl hydrolase 5 (cellulase A) family.</text>
</comment>
<keyword evidence="5 7" id="KW-0326">Glycosidase</keyword>
<keyword evidence="4" id="KW-0119">Carbohydrate metabolism</keyword>
<dbReference type="Gene3D" id="3.20.20.80">
    <property type="entry name" value="Glycosidases"/>
    <property type="match status" value="1"/>
</dbReference>
<evidence type="ECO:0000256" key="4">
    <source>
        <dbReference type="ARBA" id="ARBA00023277"/>
    </source>
</evidence>
<feature type="signal peptide" evidence="8">
    <location>
        <begin position="1"/>
        <end position="20"/>
    </location>
</feature>
<dbReference type="PDB" id="4YHG">
    <property type="method" value="X-ray"/>
    <property type="resolution" value="2.40 A"/>
    <property type="chains" value="A/B=26-414"/>
</dbReference>
<dbReference type="InterPro" id="IPR001547">
    <property type="entry name" value="Glyco_hydro_5"/>
</dbReference>
<dbReference type="AlphaFoldDB" id="A0A076MPD7"/>
<evidence type="ECO:0007829" key="12">
    <source>
        <dbReference type="PDB" id="4YHG"/>
    </source>
</evidence>
<dbReference type="EMBL" id="KJ869438">
    <property type="protein sequence ID" value="AIJ19564.1"/>
    <property type="molecule type" value="Genomic_DNA"/>
</dbReference>
<evidence type="ECO:0000256" key="2">
    <source>
        <dbReference type="ARBA" id="ARBA00022801"/>
    </source>
</evidence>
<dbReference type="PROSITE" id="PS51257">
    <property type="entry name" value="PROKAR_LIPOPROTEIN"/>
    <property type="match status" value="1"/>
</dbReference>
<dbReference type="SMR" id="A0A076MPD7"/>
<dbReference type="GO" id="GO:0030245">
    <property type="term" value="P:cellulose catabolic process"/>
    <property type="evidence" value="ECO:0007669"/>
    <property type="project" value="UniProtKB-KW"/>
</dbReference>
<organism evidence="10">
    <name type="scientific">Bacteroidetes bacterium AC2a</name>
    <dbReference type="NCBI Taxonomy" id="1534322"/>
    <lineage>
        <taxon>Bacteria</taxon>
        <taxon>Pseudomonadati</taxon>
        <taxon>Bacteroidota</taxon>
    </lineage>
</organism>
<evidence type="ECO:0000256" key="7">
    <source>
        <dbReference type="RuleBase" id="RU361153"/>
    </source>
</evidence>
<evidence type="ECO:0000256" key="1">
    <source>
        <dbReference type="ARBA" id="ARBA00005641"/>
    </source>
</evidence>
<evidence type="ECO:0000313" key="10">
    <source>
        <dbReference type="EMBL" id="AIJ19564.1"/>
    </source>
</evidence>
<dbReference type="GO" id="GO:0005576">
    <property type="term" value="C:extracellular region"/>
    <property type="evidence" value="ECO:0007669"/>
    <property type="project" value="TreeGrafter"/>
</dbReference>
<evidence type="ECO:0000256" key="8">
    <source>
        <dbReference type="SAM" id="SignalP"/>
    </source>
</evidence>
<protein>
    <submittedName>
        <fullName evidence="10">GH5</fullName>
    </submittedName>
</protein>
<keyword evidence="3" id="KW-0136">Cellulose degradation</keyword>
<dbReference type="EvolutionaryTrace" id="A0A076MPD7"/>
<dbReference type="Pfam" id="PF00150">
    <property type="entry name" value="Cellulase"/>
    <property type="match status" value="1"/>
</dbReference>
<dbReference type="PDBsum" id="4YHG"/>
<evidence type="ECO:0000256" key="5">
    <source>
        <dbReference type="ARBA" id="ARBA00023295"/>
    </source>
</evidence>
<dbReference type="PANTHER" id="PTHR31297">
    <property type="entry name" value="GLUCAN ENDO-1,6-BETA-GLUCOSIDASE B"/>
    <property type="match status" value="1"/>
</dbReference>
<dbReference type="PANTHER" id="PTHR31297:SF41">
    <property type="entry name" value="ENDOGLUCANASE, PUTATIVE (AFU_ORTHOLOGUE AFUA_5G01830)-RELATED"/>
    <property type="match status" value="1"/>
</dbReference>
<feature type="domain" description="Glycoside hydrolase family 5" evidence="9">
    <location>
        <begin position="57"/>
        <end position="361"/>
    </location>
</feature>
<keyword evidence="11 12" id="KW-0002">3D-structure</keyword>
<dbReference type="InterPro" id="IPR017853">
    <property type="entry name" value="GH"/>
</dbReference>
<feature type="chain" id="PRO_5001715393" evidence="8">
    <location>
        <begin position="21"/>
        <end position="415"/>
    </location>
</feature>
<keyword evidence="2 7" id="KW-0378">Hydrolase</keyword>
<keyword evidence="6" id="KW-0624">Polysaccharide degradation</keyword>
<evidence type="ECO:0000259" key="9">
    <source>
        <dbReference type="Pfam" id="PF00150"/>
    </source>
</evidence>
<evidence type="ECO:0000256" key="6">
    <source>
        <dbReference type="ARBA" id="ARBA00023326"/>
    </source>
</evidence>
<dbReference type="SUPFAM" id="SSF51445">
    <property type="entry name" value="(Trans)glycosidases"/>
    <property type="match status" value="1"/>
</dbReference>
<reference evidence="10" key="1">
    <citation type="journal article" date="2014" name="MBio">
        <title>Do rumen Bacteroidetes utilize an alternative mechanism for cellulose degradation?</title>
        <authorList>
            <person name="Naas A.E."/>
            <person name="Mackenzie A.K."/>
            <person name="Mravec J."/>
            <person name="Schuckel J."/>
            <person name="Willats W.G."/>
            <person name="Eijsink V.G."/>
            <person name="Pope P.B."/>
        </authorList>
    </citation>
    <scope>NUCLEOTIDE SEQUENCE</scope>
</reference>
<accession>A0A076MPD7</accession>
<dbReference type="PDBsum" id="4YHE"/>
<proteinExistence type="evidence at protein level"/>
<dbReference type="InterPro" id="IPR050386">
    <property type="entry name" value="Glycosyl_hydrolase_5"/>
</dbReference>
<evidence type="ECO:0000256" key="3">
    <source>
        <dbReference type="ARBA" id="ARBA00023001"/>
    </source>
</evidence>
<dbReference type="PDB" id="4YHE">
    <property type="method" value="X-ray"/>
    <property type="resolution" value="1.85 A"/>
    <property type="chains" value="A/B=26-414"/>
</dbReference>
<sequence>MKKLSALFVALLVVLTACNAQEKKRRPMDNEAVQFGMSMGIGWNLGNQMDAHYDGCSYETGWGNKAATQQTFNGLAKAGFRSVRIPVTWMGHIGNAPTYAIERGWLDRVDELVHMAHKAGLIVIINIHHDGFGAADTPSKGSHWLDLPAAVASEERNQLIKQELTMIWLQIGKRFANDGEWLVFETLNEIQDGDWGNGNNRRDGGAQYRVLNEWNQVCVDAIRAAGGKNETRYIGVPGYVCNPDLTVENLVLPEDVVPNRLMVAVHSYDPWDYAGSAKYNEWGHTGKDVVPGVGEEAYVGMLNRLFNMYIRRGVPVYFGEFGAVRRASKADEEFRLYYFRYICKAMRDRRISALYWDNGNSKAGNDGFGVIDHATGRFIGNGEQAVRAMIDSWENNDPNYTLQSIYDSAPESSRK</sequence>